<organism evidence="2 3">
    <name type="scientific">Phaeobacter porticola</name>
    <dbReference type="NCBI Taxonomy" id="1844006"/>
    <lineage>
        <taxon>Bacteria</taxon>
        <taxon>Pseudomonadati</taxon>
        <taxon>Pseudomonadota</taxon>
        <taxon>Alphaproteobacteria</taxon>
        <taxon>Rhodobacterales</taxon>
        <taxon>Roseobacteraceae</taxon>
        <taxon>Phaeobacter</taxon>
    </lineage>
</organism>
<keyword evidence="3" id="KW-1185">Reference proteome</keyword>
<gene>
    <name evidence="2" type="ORF">PhaeoP97_00848</name>
</gene>
<dbReference type="RefSeq" id="WP_072506287.1">
    <property type="nucleotide sequence ID" value="NZ_CP016364.1"/>
</dbReference>
<proteinExistence type="predicted"/>
<reference evidence="3" key="1">
    <citation type="submission" date="2016-07" db="EMBL/GenBank/DDBJ databases">
        <title>Phaeobacter portensis sp. nov., a tropodithietic acid producing bacterium isolated from a German harbor.</title>
        <authorList>
            <person name="Freese H.M."/>
            <person name="Bunk B."/>
            <person name="Breider S."/>
            <person name="Brinkhoff T."/>
        </authorList>
    </citation>
    <scope>NUCLEOTIDE SEQUENCE [LARGE SCALE GENOMIC DNA]</scope>
    <source>
        <strain evidence="3">P97</strain>
    </source>
</reference>
<keyword evidence="1" id="KW-0732">Signal</keyword>
<dbReference type="AlphaFoldDB" id="A0A1L3I2E4"/>
<feature type="signal peptide" evidence="1">
    <location>
        <begin position="1"/>
        <end position="20"/>
    </location>
</feature>
<dbReference type="OrthoDB" id="7689766at2"/>
<dbReference type="STRING" id="1844006.PhaeoP97_00848"/>
<dbReference type="PROSITE" id="PS51257">
    <property type="entry name" value="PROKAR_LIPOPROTEIN"/>
    <property type="match status" value="1"/>
</dbReference>
<name>A0A1L3I2E4_9RHOB</name>
<evidence type="ECO:0000313" key="2">
    <source>
        <dbReference type="EMBL" id="APG46281.1"/>
    </source>
</evidence>
<evidence type="ECO:0000256" key="1">
    <source>
        <dbReference type="SAM" id="SignalP"/>
    </source>
</evidence>
<evidence type="ECO:0000313" key="3">
    <source>
        <dbReference type="Proteomes" id="UP000183859"/>
    </source>
</evidence>
<dbReference type="KEGG" id="php:PhaeoP97_00848"/>
<protein>
    <recommendedName>
        <fullName evidence="4">Lipoprotein</fullName>
    </recommendedName>
</protein>
<accession>A0A1L3I2E4</accession>
<dbReference type="EMBL" id="CP016364">
    <property type="protein sequence ID" value="APG46281.1"/>
    <property type="molecule type" value="Genomic_DNA"/>
</dbReference>
<evidence type="ECO:0008006" key="4">
    <source>
        <dbReference type="Google" id="ProtNLM"/>
    </source>
</evidence>
<dbReference type="Proteomes" id="UP000183859">
    <property type="component" value="Chromosome"/>
</dbReference>
<feature type="chain" id="PRO_5012024100" description="Lipoprotein" evidence="1">
    <location>
        <begin position="21"/>
        <end position="136"/>
    </location>
</feature>
<sequence length="136" mass="14562" precursor="true">MRILSLSVAAAIGLSACAEATPTGHVTMDSARVFALPDGSFEVAPPQGSVRSAFWCGAADYARRALGAGWNQEIYVARGMGKGVAVNRKSTVHFTLTPVENARGDSWLKRTNAYNVGDRLSVQEADHQCSTAFIRF</sequence>